<evidence type="ECO:0000313" key="2">
    <source>
        <dbReference type="EMBL" id="OBV39743.1"/>
    </source>
</evidence>
<dbReference type="EMBL" id="LOCQ01000052">
    <property type="protein sequence ID" value="OBV39743.1"/>
    <property type="molecule type" value="Genomic_DNA"/>
</dbReference>
<comment type="caution">
    <text evidence="2">The sequence shown here is derived from an EMBL/GenBank/DDBJ whole genome shotgun (WGS) entry which is preliminary data.</text>
</comment>
<dbReference type="PANTHER" id="PTHR38834">
    <property type="entry name" value="PERIPLASMIC SUBSTRATE BINDING PROTEIN FAMILY 3"/>
    <property type="match status" value="1"/>
</dbReference>
<dbReference type="Proteomes" id="UP000092713">
    <property type="component" value="Unassembled WGS sequence"/>
</dbReference>
<proteinExistence type="predicted"/>
<feature type="signal peptide" evidence="1">
    <location>
        <begin position="1"/>
        <end position="22"/>
    </location>
</feature>
<keyword evidence="1" id="KW-0732">Signal</keyword>
<protein>
    <submittedName>
        <fullName evidence="2">Polar amino acid transport system substrate-binding protein</fullName>
    </submittedName>
</protein>
<accession>A0A1A7C604</accession>
<dbReference type="PANTHER" id="PTHR38834:SF3">
    <property type="entry name" value="SOLUTE-BINDING PROTEIN FAMILY 3_N-TERMINAL DOMAIN-CONTAINING PROTEIN"/>
    <property type="match status" value="1"/>
</dbReference>
<reference evidence="2 3" key="1">
    <citation type="submission" date="2016-04" db="EMBL/GenBank/DDBJ databases">
        <title>Draft genome sequence of Janthinobacterium psychrotolerans sp. nov., isolated from freshwater sediments in Denmark.</title>
        <authorList>
            <person name="Gong X."/>
            <person name="Skrivergaard S."/>
            <person name="Korsgaard B.S."/>
            <person name="Schreiber L."/>
            <person name="Marshall I.P."/>
            <person name="Finster K."/>
            <person name="Schramm A."/>
        </authorList>
    </citation>
    <scope>NUCLEOTIDE SEQUENCE [LARGE SCALE GENOMIC DNA]</scope>
    <source>
        <strain evidence="2 3">S3-2</strain>
    </source>
</reference>
<dbReference type="Gene3D" id="3.40.190.10">
    <property type="entry name" value="Periplasmic binding protein-like II"/>
    <property type="match status" value="2"/>
</dbReference>
<dbReference type="RefSeq" id="WP_065307717.1">
    <property type="nucleotide sequence ID" value="NZ_LOCQ01000052.1"/>
</dbReference>
<feature type="chain" id="PRO_5008355854" evidence="1">
    <location>
        <begin position="23"/>
        <end position="239"/>
    </location>
</feature>
<dbReference type="STRING" id="1747903.ASR47_1011134"/>
<gene>
    <name evidence="2" type="ORF">ASR47_1011134</name>
</gene>
<name>A0A1A7C604_9BURK</name>
<dbReference type="OrthoDB" id="8594082at2"/>
<dbReference type="SUPFAM" id="SSF53850">
    <property type="entry name" value="Periplasmic binding protein-like II"/>
    <property type="match status" value="1"/>
</dbReference>
<dbReference type="PATRIC" id="fig|1747903.4.peg.3350"/>
<evidence type="ECO:0000256" key="1">
    <source>
        <dbReference type="SAM" id="SignalP"/>
    </source>
</evidence>
<evidence type="ECO:0000313" key="3">
    <source>
        <dbReference type="Proteomes" id="UP000092713"/>
    </source>
</evidence>
<keyword evidence="3" id="KW-1185">Reference proteome</keyword>
<dbReference type="AlphaFoldDB" id="A0A1A7C604"/>
<organism evidence="2 3">
    <name type="scientific">Janthinobacterium psychrotolerans</name>
    <dbReference type="NCBI Taxonomy" id="1747903"/>
    <lineage>
        <taxon>Bacteria</taxon>
        <taxon>Pseudomonadati</taxon>
        <taxon>Pseudomonadota</taxon>
        <taxon>Betaproteobacteria</taxon>
        <taxon>Burkholderiales</taxon>
        <taxon>Oxalobacteraceae</taxon>
        <taxon>Janthinobacterium</taxon>
    </lineage>
</organism>
<sequence>MKQGLIAWLLAAVLTAPDMVAAQTPLRMVSEFLPPASMMEGSVVVGRETAKVRDLLARAGIAYTIELLPWKRAYAQALREPDTCVYSTTRTPEREALFRWVGPLNEAEWILYGLASRNFSLRSLDDARGLVIGTVLGDARDAYLRARGLEVAPVAQEWINAQKLLLGRIDLWAVGMATGSRPFAGKEWEGMVVPLLTFNRVQTYLACNRQLPENQYAAMQRAVAAMRRDGAMARHDLLK</sequence>